<accession>A0A803RCD2</accession>
<dbReference type="EMBL" id="UZAU01000002">
    <property type="status" value="NOT_ANNOTATED_CDS"/>
    <property type="molecule type" value="Genomic_DNA"/>
</dbReference>
<evidence type="ECO:0000313" key="3">
    <source>
        <dbReference type="Proteomes" id="UP000596661"/>
    </source>
</evidence>
<dbReference type="EnsemblPlants" id="novel_model_88_5bd9a17a">
    <property type="protein sequence ID" value="cds.novel_model_88_5bd9a17a"/>
    <property type="gene ID" value="novel_gene_50_5bd9a17a"/>
</dbReference>
<keyword evidence="1" id="KW-0812">Transmembrane</keyword>
<keyword evidence="1" id="KW-0472">Membrane</keyword>
<reference evidence="2" key="1">
    <citation type="submission" date="2018-11" db="EMBL/GenBank/DDBJ databases">
        <authorList>
            <person name="Grassa J C."/>
        </authorList>
    </citation>
    <scope>NUCLEOTIDE SEQUENCE [LARGE SCALE GENOMIC DNA]</scope>
</reference>
<feature type="transmembrane region" description="Helical" evidence="1">
    <location>
        <begin position="78"/>
        <end position="98"/>
    </location>
</feature>
<dbReference type="Proteomes" id="UP000596661">
    <property type="component" value="Chromosome 1"/>
</dbReference>
<protein>
    <submittedName>
        <fullName evidence="2">Uncharacterized protein</fullName>
    </submittedName>
</protein>
<evidence type="ECO:0000313" key="2">
    <source>
        <dbReference type="EnsemblPlants" id="cds.novel_model_88_5bd9a17a"/>
    </source>
</evidence>
<dbReference type="Gramene" id="novel_model_88_5bd9a17a">
    <property type="protein sequence ID" value="cds.novel_model_88_5bd9a17a"/>
    <property type="gene ID" value="novel_gene_50_5bd9a17a"/>
</dbReference>
<evidence type="ECO:0000256" key="1">
    <source>
        <dbReference type="SAM" id="Phobius"/>
    </source>
</evidence>
<name>A0A803RCD2_CANSA</name>
<sequence length="141" mass="16632">MCLFRIRGGRLAKTMSFLVKHSCTADGDDTITTWRDPNRREKTSPYLVERLCNARWTSGCLLRRWRWPMIGYEGGDGGSFFLFFFLLLLLLLLLLLILKKKHKKMMIQHMYTYIILISSISKMSLATTLNLIIMHEMYKYI</sequence>
<dbReference type="AlphaFoldDB" id="A0A803RCD2"/>
<keyword evidence="3" id="KW-1185">Reference proteome</keyword>
<organism evidence="2 3">
    <name type="scientific">Cannabis sativa</name>
    <name type="common">Hemp</name>
    <name type="synonym">Marijuana</name>
    <dbReference type="NCBI Taxonomy" id="3483"/>
    <lineage>
        <taxon>Eukaryota</taxon>
        <taxon>Viridiplantae</taxon>
        <taxon>Streptophyta</taxon>
        <taxon>Embryophyta</taxon>
        <taxon>Tracheophyta</taxon>
        <taxon>Spermatophyta</taxon>
        <taxon>Magnoliopsida</taxon>
        <taxon>eudicotyledons</taxon>
        <taxon>Gunneridae</taxon>
        <taxon>Pentapetalae</taxon>
        <taxon>rosids</taxon>
        <taxon>fabids</taxon>
        <taxon>Rosales</taxon>
        <taxon>Cannabaceae</taxon>
        <taxon>Cannabis</taxon>
    </lineage>
</organism>
<reference evidence="2" key="2">
    <citation type="submission" date="2021-03" db="UniProtKB">
        <authorList>
            <consortium name="EnsemblPlants"/>
        </authorList>
    </citation>
    <scope>IDENTIFICATION</scope>
</reference>
<keyword evidence="1" id="KW-1133">Transmembrane helix</keyword>
<proteinExistence type="predicted"/>
<feature type="transmembrane region" description="Helical" evidence="1">
    <location>
        <begin position="110"/>
        <end position="133"/>
    </location>
</feature>